<accession>A0A4U0VKX6</accession>
<dbReference type="OrthoDB" id="1925777at2759"/>
<organism evidence="2 3">
    <name type="scientific">Friedmanniomyces simplex</name>
    <dbReference type="NCBI Taxonomy" id="329884"/>
    <lineage>
        <taxon>Eukaryota</taxon>
        <taxon>Fungi</taxon>
        <taxon>Dikarya</taxon>
        <taxon>Ascomycota</taxon>
        <taxon>Pezizomycotina</taxon>
        <taxon>Dothideomycetes</taxon>
        <taxon>Dothideomycetidae</taxon>
        <taxon>Mycosphaerellales</taxon>
        <taxon>Teratosphaeriaceae</taxon>
        <taxon>Friedmanniomyces</taxon>
    </lineage>
</organism>
<evidence type="ECO:0000313" key="3">
    <source>
        <dbReference type="Proteomes" id="UP000309340"/>
    </source>
</evidence>
<dbReference type="Gene3D" id="3.90.1010.10">
    <property type="match status" value="1"/>
</dbReference>
<dbReference type="SUPFAM" id="SSF82649">
    <property type="entry name" value="SufE/NifU"/>
    <property type="match status" value="1"/>
</dbReference>
<feature type="domain" description="NIF system FeS cluster assembly NifU N-terminal" evidence="1">
    <location>
        <begin position="2"/>
        <end position="47"/>
    </location>
</feature>
<name>A0A4U0VKX6_9PEZI</name>
<dbReference type="AlphaFoldDB" id="A0A4U0VKX6"/>
<dbReference type="PANTHER" id="PTHR10093">
    <property type="entry name" value="IRON-SULFUR CLUSTER ASSEMBLY ENZYME NIFU HOMOLOG"/>
    <property type="match status" value="1"/>
</dbReference>
<dbReference type="EMBL" id="NAJQ01002040">
    <property type="protein sequence ID" value="TKA49918.1"/>
    <property type="molecule type" value="Genomic_DNA"/>
</dbReference>
<dbReference type="Proteomes" id="UP000309340">
    <property type="component" value="Unassembled WGS sequence"/>
</dbReference>
<dbReference type="Pfam" id="PF01592">
    <property type="entry name" value="NifU_N"/>
    <property type="match status" value="1"/>
</dbReference>
<dbReference type="GO" id="GO:0005506">
    <property type="term" value="F:iron ion binding"/>
    <property type="evidence" value="ECO:0007669"/>
    <property type="project" value="InterPro"/>
</dbReference>
<dbReference type="InterPro" id="IPR002871">
    <property type="entry name" value="NIF_FeS_clus_asmbl_NifU_N"/>
</dbReference>
<comment type="caution">
    <text evidence="2">The sequence shown here is derived from an EMBL/GenBank/DDBJ whole genome shotgun (WGS) entry which is preliminary data.</text>
</comment>
<dbReference type="GO" id="GO:0051536">
    <property type="term" value="F:iron-sulfur cluster binding"/>
    <property type="evidence" value="ECO:0007669"/>
    <property type="project" value="InterPro"/>
</dbReference>
<evidence type="ECO:0000259" key="1">
    <source>
        <dbReference type="Pfam" id="PF01592"/>
    </source>
</evidence>
<gene>
    <name evidence="2" type="ORF">B0A55_12402</name>
</gene>
<protein>
    <submittedName>
        <fullName evidence="2">Iron sulfur cluster assembly protein 1, mitochondrial</fullName>
    </submittedName>
</protein>
<keyword evidence="3" id="KW-1185">Reference proteome</keyword>
<sequence>MTLEQAGRIRNTEIAKELCLPPVKLHCSMLAEDGIKSAISNYYSKNPKAKATDLGGTGASMPKIEVEKLPATATA</sequence>
<dbReference type="GO" id="GO:0016226">
    <property type="term" value="P:iron-sulfur cluster assembly"/>
    <property type="evidence" value="ECO:0007669"/>
    <property type="project" value="InterPro"/>
</dbReference>
<proteinExistence type="predicted"/>
<reference evidence="2 3" key="1">
    <citation type="submission" date="2017-03" db="EMBL/GenBank/DDBJ databases">
        <title>Genomes of endolithic fungi from Antarctica.</title>
        <authorList>
            <person name="Coleine C."/>
            <person name="Masonjones S."/>
            <person name="Stajich J.E."/>
        </authorList>
    </citation>
    <scope>NUCLEOTIDE SEQUENCE [LARGE SCALE GENOMIC DNA]</scope>
    <source>
        <strain evidence="2 3">CCFEE 5184</strain>
    </source>
</reference>
<dbReference type="STRING" id="329884.A0A4U0VKX6"/>
<evidence type="ECO:0000313" key="2">
    <source>
        <dbReference type="EMBL" id="TKA49918.1"/>
    </source>
</evidence>